<dbReference type="PANTHER" id="PTHR31111:SF78">
    <property type="entry name" value="F-BOX ASSOCIATED UBIQUITINATION EFFECTOR FAMILY PROTEIN"/>
    <property type="match status" value="1"/>
</dbReference>
<proteinExistence type="predicted"/>
<dbReference type="Pfam" id="PF00646">
    <property type="entry name" value="F-box"/>
    <property type="match status" value="1"/>
</dbReference>
<sequence>MKRVKEENVPQIRLRGDHVVGLSVDLPIDLITDILLKLPSKSLAKFIVLSKHWFSEIRSKRFLDLYMKQSLTRPCILFTFHHDSIRFFHLASQSCQDDASFYTCKSSFPLSLDRRIYQKTYDITPPVHGLICVQDLDKVLVSNPVTGQFLVLPKVRARRRGISRYFGYDPVKDEYKVLCMTVLKLPGTVVSGDHQVFTLGREAQKKPNWRKIKCNLPHCPATNGLCSDGVVYYGAWSNSDEEVSLIVGFNVGSEEFTLVKLPDGVEIDRSDSGLVNYKRKVALVSHSHLGTFDMWVLEDVVKQEWSMISVVVPSWKNLIIRREKFSCRGVVSTGEFIFQPFSLDGPLCVIIYDREEDSARRVEIEVEGLGVNLGAVSLFLYHVESYISLKEDYSFN</sequence>
<evidence type="ECO:0000259" key="1">
    <source>
        <dbReference type="SMART" id="SM00256"/>
    </source>
</evidence>
<dbReference type="NCBIfam" id="TIGR01640">
    <property type="entry name" value="F_box_assoc_1"/>
    <property type="match status" value="1"/>
</dbReference>
<reference evidence="3" key="2">
    <citation type="submission" date="2025-08" db="UniProtKB">
        <authorList>
            <consortium name="RefSeq"/>
        </authorList>
    </citation>
    <scope>IDENTIFICATION</scope>
    <source>
        <tissue evidence="3">Leaf</tissue>
    </source>
</reference>
<name>A0ABM0TC93_CAMSA</name>
<dbReference type="SMART" id="SM00256">
    <property type="entry name" value="FBOX"/>
    <property type="match status" value="1"/>
</dbReference>
<feature type="domain" description="F-box" evidence="1">
    <location>
        <begin position="26"/>
        <end position="66"/>
    </location>
</feature>
<dbReference type="SUPFAM" id="SSF81383">
    <property type="entry name" value="F-box domain"/>
    <property type="match status" value="1"/>
</dbReference>
<dbReference type="PANTHER" id="PTHR31111">
    <property type="entry name" value="BNAA05G37150D PROTEIN-RELATED"/>
    <property type="match status" value="1"/>
</dbReference>
<dbReference type="InterPro" id="IPR017451">
    <property type="entry name" value="F-box-assoc_interact_dom"/>
</dbReference>
<dbReference type="InterPro" id="IPR036047">
    <property type="entry name" value="F-box-like_dom_sf"/>
</dbReference>
<dbReference type="InterPro" id="IPR001810">
    <property type="entry name" value="F-box_dom"/>
</dbReference>
<accession>A0ABM0TC93</accession>
<dbReference type="Proteomes" id="UP000694864">
    <property type="component" value="Chromosome 8"/>
</dbReference>
<dbReference type="RefSeq" id="XP_010424062.1">
    <property type="nucleotide sequence ID" value="XM_010425760.1"/>
</dbReference>
<gene>
    <name evidence="3" type="primary">LOC104709094</name>
</gene>
<dbReference type="Pfam" id="PF08268">
    <property type="entry name" value="FBA_3"/>
    <property type="match status" value="1"/>
</dbReference>
<evidence type="ECO:0000313" key="3">
    <source>
        <dbReference type="RefSeq" id="XP_010424062.1"/>
    </source>
</evidence>
<dbReference type="InterPro" id="IPR013187">
    <property type="entry name" value="F-box-assoc_dom_typ3"/>
</dbReference>
<evidence type="ECO:0000313" key="2">
    <source>
        <dbReference type="Proteomes" id="UP000694864"/>
    </source>
</evidence>
<reference evidence="2" key="1">
    <citation type="journal article" date="2014" name="Nat. Commun.">
        <title>The emerging biofuel crop Camelina sativa retains a highly undifferentiated hexaploid genome structure.</title>
        <authorList>
            <person name="Kagale S."/>
            <person name="Koh C."/>
            <person name="Nixon J."/>
            <person name="Bollina V."/>
            <person name="Clarke W.E."/>
            <person name="Tuteja R."/>
            <person name="Spillane C."/>
            <person name="Robinson S.J."/>
            <person name="Links M.G."/>
            <person name="Clarke C."/>
            <person name="Higgins E.E."/>
            <person name="Huebert T."/>
            <person name="Sharpe A.G."/>
            <person name="Parkin I.A."/>
        </authorList>
    </citation>
    <scope>NUCLEOTIDE SEQUENCE [LARGE SCALE GENOMIC DNA]</scope>
    <source>
        <strain evidence="2">cv. DH55</strain>
    </source>
</reference>
<organism evidence="2 3">
    <name type="scientific">Camelina sativa</name>
    <name type="common">False flax</name>
    <name type="synonym">Myagrum sativum</name>
    <dbReference type="NCBI Taxonomy" id="90675"/>
    <lineage>
        <taxon>Eukaryota</taxon>
        <taxon>Viridiplantae</taxon>
        <taxon>Streptophyta</taxon>
        <taxon>Embryophyta</taxon>
        <taxon>Tracheophyta</taxon>
        <taxon>Spermatophyta</taxon>
        <taxon>Magnoliopsida</taxon>
        <taxon>eudicotyledons</taxon>
        <taxon>Gunneridae</taxon>
        <taxon>Pentapetalae</taxon>
        <taxon>rosids</taxon>
        <taxon>malvids</taxon>
        <taxon>Brassicales</taxon>
        <taxon>Brassicaceae</taxon>
        <taxon>Camelineae</taxon>
        <taxon>Camelina</taxon>
    </lineage>
</organism>
<protein>
    <submittedName>
        <fullName evidence="3">F-box/kelch-repeat protein At3g04660-like</fullName>
    </submittedName>
</protein>
<keyword evidence="2" id="KW-1185">Reference proteome</keyword>
<dbReference type="GeneID" id="104709094"/>